<proteinExistence type="predicted"/>
<sequence>MQLEVERRGLLADNQLGTVRRVQGAKEQAMLNLSLNKEQEYLLKSTYIDVKKAFISIDYKYLVKCISKLGFPKWMTCFVKEITSKWSLKVKAGPERIVNKSLK</sequence>
<gene>
    <name evidence="1" type="ORF">TCON_1737</name>
</gene>
<name>A0ABQ7HY21_9MICR</name>
<comment type="caution">
    <text evidence="1">The sequence shown here is derived from an EMBL/GenBank/DDBJ whole genome shotgun (WGS) entry which is preliminary data.</text>
</comment>
<evidence type="ECO:0000313" key="1">
    <source>
        <dbReference type="EMBL" id="KAF7683048.1"/>
    </source>
</evidence>
<protein>
    <recommendedName>
        <fullName evidence="3">Reverse transcriptase domain-containing protein</fullName>
    </recommendedName>
</protein>
<dbReference type="EMBL" id="SBIQ01000136">
    <property type="protein sequence ID" value="KAF7683048.1"/>
    <property type="molecule type" value="Genomic_DNA"/>
</dbReference>
<reference evidence="1 2" key="1">
    <citation type="submission" date="2019-01" db="EMBL/GenBank/DDBJ databases">
        <title>Genomes sequencing and comparative genomics of infectious freshwater microsporidia, Cucumispora dikerogammari and Thelohania contejeani.</title>
        <authorList>
            <person name="Cormier A."/>
            <person name="Giraud I."/>
            <person name="Wattier R."/>
            <person name="Teixeira M."/>
            <person name="Grandjean F."/>
            <person name="Rigaud T."/>
            <person name="Cordaux R."/>
        </authorList>
    </citation>
    <scope>NUCLEOTIDE SEQUENCE [LARGE SCALE GENOMIC DNA]</scope>
    <source>
        <strain evidence="1">T1</strain>
        <tissue evidence="1">Spores</tissue>
    </source>
</reference>
<accession>A0ABQ7HY21</accession>
<evidence type="ECO:0000313" key="2">
    <source>
        <dbReference type="Proteomes" id="UP001516464"/>
    </source>
</evidence>
<evidence type="ECO:0008006" key="3">
    <source>
        <dbReference type="Google" id="ProtNLM"/>
    </source>
</evidence>
<dbReference type="Proteomes" id="UP001516464">
    <property type="component" value="Unassembled WGS sequence"/>
</dbReference>
<keyword evidence="2" id="KW-1185">Reference proteome</keyword>
<organism evidence="1 2">
    <name type="scientific">Astathelohania contejeani</name>
    <dbReference type="NCBI Taxonomy" id="164912"/>
    <lineage>
        <taxon>Eukaryota</taxon>
        <taxon>Fungi</taxon>
        <taxon>Fungi incertae sedis</taxon>
        <taxon>Microsporidia</taxon>
        <taxon>Astathelohaniidae</taxon>
        <taxon>Astathelohania</taxon>
    </lineage>
</organism>